<proteinExistence type="predicted"/>
<name>A0A068TE32_NEOGA</name>
<dbReference type="EMBL" id="HG938355">
    <property type="protein sequence ID" value="CDN56777.1"/>
    <property type="molecule type" value="Genomic_DNA"/>
</dbReference>
<dbReference type="eggNOG" id="ENOG502ZY7M">
    <property type="taxonomic scope" value="Bacteria"/>
</dbReference>
<organism evidence="1 2">
    <name type="scientific">Neorhizobium galegae bv. officinalis bv. officinalis str. HAMBI 1141</name>
    <dbReference type="NCBI Taxonomy" id="1028801"/>
    <lineage>
        <taxon>Bacteria</taxon>
        <taxon>Pseudomonadati</taxon>
        <taxon>Pseudomonadota</taxon>
        <taxon>Alphaproteobacteria</taxon>
        <taxon>Hyphomicrobiales</taxon>
        <taxon>Rhizobiaceae</taxon>
        <taxon>Rhizobium/Agrobacterium group</taxon>
        <taxon>Neorhizobium</taxon>
    </lineage>
</organism>
<protein>
    <submittedName>
        <fullName evidence="1">Uncharacterized protein</fullName>
    </submittedName>
</protein>
<sequence length="184" mass="20436">MLQSITCPNIGHAIVHHFGEGAAIWGQVITPSIAHLVQAQRELAINYSRIRPGIVFETVSSVAMLPHVIDGSTFRIHVESTAFRRTVVRREAALEAFIRCDAGAECTLKLWGRVATESPSQQSDRLAAIDDKTATTMPVIFTVTFWEISRASDARMEQMIGQVSEKDRKIRELELKVALSMCSQ</sequence>
<dbReference type="PATRIC" id="fig|1028801.3.peg.4532"/>
<dbReference type="KEGG" id="ngl:RG1141_CH44650"/>
<accession>A0A068TE32</accession>
<dbReference type="AlphaFoldDB" id="A0A068TE32"/>
<dbReference type="Proteomes" id="UP000028186">
    <property type="component" value="Chromosome I"/>
</dbReference>
<evidence type="ECO:0000313" key="2">
    <source>
        <dbReference type="Proteomes" id="UP000028186"/>
    </source>
</evidence>
<reference evidence="2" key="1">
    <citation type="journal article" date="2014" name="BMC Genomics">
        <title>Genome sequencing of two Neorhizobium galegae strains reveals a noeT gene responsible for the unusual acetylation of the nodulation factors.</title>
        <authorList>
            <person name="Osterman J."/>
            <person name="Marsh J."/>
            <person name="Laine P.K."/>
            <person name="Zeng Z."/>
            <person name="Alatalo E."/>
            <person name="Sullivan J.T."/>
            <person name="Young J.P."/>
            <person name="Thomas-Oates J."/>
            <person name="Paulin L."/>
            <person name="Lindstrom K."/>
        </authorList>
    </citation>
    <scope>NUCLEOTIDE SEQUENCE [LARGE SCALE GENOMIC DNA]</scope>
    <source>
        <strain evidence="2">HAMBI 1141</strain>
    </source>
</reference>
<dbReference type="HOGENOM" id="CLU_1467086_0_0_5"/>
<gene>
    <name evidence="1" type="ORF">RG1141_CH44650</name>
</gene>
<dbReference type="RefSeq" id="WP_038548455.1">
    <property type="nucleotide sequence ID" value="NZ_HG938355.1"/>
</dbReference>
<evidence type="ECO:0000313" key="1">
    <source>
        <dbReference type="EMBL" id="CDN56777.1"/>
    </source>
</evidence>